<organism evidence="5">
    <name type="scientific">Ixodes ricinus</name>
    <name type="common">Common tick</name>
    <name type="synonym">Acarus ricinus</name>
    <dbReference type="NCBI Taxonomy" id="34613"/>
    <lineage>
        <taxon>Eukaryota</taxon>
        <taxon>Metazoa</taxon>
        <taxon>Ecdysozoa</taxon>
        <taxon>Arthropoda</taxon>
        <taxon>Chelicerata</taxon>
        <taxon>Arachnida</taxon>
        <taxon>Acari</taxon>
        <taxon>Parasitiformes</taxon>
        <taxon>Ixodida</taxon>
        <taxon>Ixodoidea</taxon>
        <taxon>Ixodidae</taxon>
        <taxon>Ixodinae</taxon>
        <taxon>Ixodes</taxon>
    </lineage>
</organism>
<evidence type="ECO:0000256" key="1">
    <source>
        <dbReference type="ARBA" id="ARBA00004613"/>
    </source>
</evidence>
<feature type="signal peptide" evidence="3">
    <location>
        <begin position="1"/>
        <end position="23"/>
    </location>
</feature>
<evidence type="ECO:0000256" key="2">
    <source>
        <dbReference type="ARBA" id="ARBA00022525"/>
    </source>
</evidence>
<dbReference type="InterPro" id="IPR029277">
    <property type="entry name" value="SVWC_dom"/>
</dbReference>
<dbReference type="EMBL" id="GADI01002957">
    <property type="protein sequence ID" value="JAA70851.1"/>
    <property type="molecule type" value="mRNA"/>
</dbReference>
<evidence type="ECO:0000256" key="3">
    <source>
        <dbReference type="SAM" id="SignalP"/>
    </source>
</evidence>
<sequence>MKFSSHLFCGLVAVFTAWSLADAYVARAKAENRDGKCFFNNVTIEHGNAYLSENPCESWRCDATTLDITIFGCGVVGVGEGCRLIPGHGVYPGCCPQLTCEVKEDSREQHSGQHNSTSEETGDD</sequence>
<keyword evidence="2" id="KW-0964">Secreted</keyword>
<proteinExistence type="evidence at transcript level"/>
<evidence type="ECO:0000259" key="4">
    <source>
        <dbReference type="SMART" id="SM01318"/>
    </source>
</evidence>
<dbReference type="Pfam" id="PF15430">
    <property type="entry name" value="SVWC"/>
    <property type="match status" value="1"/>
</dbReference>
<reference evidence="5" key="1">
    <citation type="submission" date="2012-12" db="EMBL/GenBank/DDBJ databases">
        <title>Identification and characterization of a phenylalanine ammonia-lyase gene family in Isatis indigotica Fort.</title>
        <authorList>
            <person name="Liu Q."/>
            <person name="Chen J."/>
            <person name="Zhou X."/>
            <person name="Di P."/>
            <person name="Xiao Y."/>
            <person name="Xuan H."/>
            <person name="Zhang L."/>
            <person name="Chen W."/>
        </authorList>
    </citation>
    <scope>NUCLEOTIDE SEQUENCE</scope>
    <source>
        <tissue evidence="5">Salivary gland</tissue>
    </source>
</reference>
<keyword evidence="3" id="KW-0732">Signal</keyword>
<dbReference type="SMART" id="SM01318">
    <property type="entry name" value="SVWC"/>
    <property type="match status" value="1"/>
</dbReference>
<feature type="chain" id="PRO_5005517788" evidence="3">
    <location>
        <begin position="24"/>
        <end position="124"/>
    </location>
</feature>
<name>A0A0K8RIE6_IXORI</name>
<protein>
    <submittedName>
        <fullName evidence="5">Putative 8.9 kDa protein</fullName>
    </submittedName>
</protein>
<comment type="subcellular location">
    <subcellularLocation>
        <location evidence="1">Secreted</location>
    </subcellularLocation>
</comment>
<feature type="domain" description="Single" evidence="4">
    <location>
        <begin position="37"/>
        <end position="100"/>
    </location>
</feature>
<dbReference type="AlphaFoldDB" id="A0A0K8RIE6"/>
<dbReference type="GO" id="GO:0005576">
    <property type="term" value="C:extracellular region"/>
    <property type="evidence" value="ECO:0007669"/>
    <property type="project" value="UniProtKB-SubCell"/>
</dbReference>
<evidence type="ECO:0000313" key="5">
    <source>
        <dbReference type="EMBL" id="JAA70851.1"/>
    </source>
</evidence>
<accession>A0A0K8RIE6</accession>